<dbReference type="GO" id="GO:0005737">
    <property type="term" value="C:cytoplasm"/>
    <property type="evidence" value="ECO:0007669"/>
    <property type="project" value="UniProtKB-ARBA"/>
</dbReference>
<evidence type="ECO:0000256" key="2">
    <source>
        <dbReference type="ARBA" id="ARBA00022723"/>
    </source>
</evidence>
<evidence type="ECO:0000313" key="7">
    <source>
        <dbReference type="Proteomes" id="UP000294325"/>
    </source>
</evidence>
<protein>
    <submittedName>
        <fullName evidence="6">CDGSH iron-sulfur domain-containing protein</fullName>
    </submittedName>
</protein>
<feature type="domain" description="Iron-binding zinc finger CDGSH type" evidence="5">
    <location>
        <begin position="46"/>
        <end position="78"/>
    </location>
</feature>
<evidence type="ECO:0000313" key="6">
    <source>
        <dbReference type="EMBL" id="QBQ54882.1"/>
    </source>
</evidence>
<keyword evidence="7" id="KW-1185">Reference proteome</keyword>
<dbReference type="InterPro" id="IPR052950">
    <property type="entry name" value="CISD"/>
</dbReference>
<sequence length="78" mass="8610">MAEPFIVQKKPFVVTLDPGDYWWCACGQSKNQPFCDGSHKGTGFTPVKFSLSEQKKVALCGCKHTGNKPYCDGTHSKL</sequence>
<dbReference type="SMART" id="SM00704">
    <property type="entry name" value="ZnF_CDGSH"/>
    <property type="match status" value="2"/>
</dbReference>
<dbReference type="AlphaFoldDB" id="A0A4P7C1X0"/>
<organism evidence="6 7">
    <name type="scientific">Nitrosococcus wardiae</name>
    <dbReference type="NCBI Taxonomy" id="1814290"/>
    <lineage>
        <taxon>Bacteria</taxon>
        <taxon>Pseudomonadati</taxon>
        <taxon>Pseudomonadota</taxon>
        <taxon>Gammaproteobacteria</taxon>
        <taxon>Chromatiales</taxon>
        <taxon>Chromatiaceae</taxon>
        <taxon>Nitrosococcus</taxon>
    </lineage>
</organism>
<evidence type="ECO:0000259" key="5">
    <source>
        <dbReference type="SMART" id="SM00704"/>
    </source>
</evidence>
<reference evidence="6 7" key="1">
    <citation type="submission" date="2019-03" db="EMBL/GenBank/DDBJ databases">
        <title>The genome sequence of Nitrosococcus wardiae strain D1FHST reveals the archetypal metabolic capacity of ammonia-oxidizing Gammaproteobacteria.</title>
        <authorList>
            <person name="Wang L."/>
            <person name="Lim C.K."/>
            <person name="Hanson T.E."/>
            <person name="Dang H."/>
            <person name="Klotz M.G."/>
        </authorList>
    </citation>
    <scope>NUCLEOTIDE SEQUENCE [LARGE SCALE GENOMIC DNA]</scope>
    <source>
        <strain evidence="6 7">D1FHS</strain>
    </source>
</reference>
<name>A0A4P7C1X0_9GAMM</name>
<dbReference type="PANTHER" id="PTHR46491">
    <property type="entry name" value="CDGSH IRON SULFUR DOMAIN PROTEIN HOMOLOG"/>
    <property type="match status" value="1"/>
</dbReference>
<evidence type="ECO:0000256" key="4">
    <source>
        <dbReference type="ARBA" id="ARBA00023014"/>
    </source>
</evidence>
<dbReference type="Pfam" id="PF09360">
    <property type="entry name" value="zf-CDGSH"/>
    <property type="match status" value="2"/>
</dbReference>
<dbReference type="OrthoDB" id="9795032at2"/>
<dbReference type="RefSeq" id="WP_134358073.1">
    <property type="nucleotide sequence ID" value="NZ_CP038033.1"/>
</dbReference>
<feature type="domain" description="Iron-binding zinc finger CDGSH type" evidence="5">
    <location>
        <begin position="9"/>
        <end position="45"/>
    </location>
</feature>
<keyword evidence="3" id="KW-0408">Iron</keyword>
<dbReference type="InterPro" id="IPR042216">
    <property type="entry name" value="MitoNEET_CISD"/>
</dbReference>
<evidence type="ECO:0000256" key="1">
    <source>
        <dbReference type="ARBA" id="ARBA00022714"/>
    </source>
</evidence>
<dbReference type="KEGG" id="nwr:E3U44_10420"/>
<dbReference type="GO" id="GO:0046872">
    <property type="term" value="F:metal ion binding"/>
    <property type="evidence" value="ECO:0007669"/>
    <property type="project" value="UniProtKB-KW"/>
</dbReference>
<accession>A0A4P7C1X0</accession>
<dbReference type="EMBL" id="CP038033">
    <property type="protein sequence ID" value="QBQ54882.1"/>
    <property type="molecule type" value="Genomic_DNA"/>
</dbReference>
<evidence type="ECO:0000256" key="3">
    <source>
        <dbReference type="ARBA" id="ARBA00023004"/>
    </source>
</evidence>
<keyword evidence="2" id="KW-0479">Metal-binding</keyword>
<dbReference type="InterPro" id="IPR018967">
    <property type="entry name" value="FeS-contain_CDGSH-typ"/>
</dbReference>
<dbReference type="PANTHER" id="PTHR46491:SF3">
    <property type="entry name" value="CDGSH IRON-SULFUR DOMAIN-CONTAINING PROTEIN 3, MITOCHONDRIAL"/>
    <property type="match status" value="1"/>
</dbReference>
<proteinExistence type="predicted"/>
<dbReference type="Proteomes" id="UP000294325">
    <property type="component" value="Chromosome"/>
</dbReference>
<keyword evidence="1" id="KW-0001">2Fe-2S</keyword>
<dbReference type="GO" id="GO:0051537">
    <property type="term" value="F:2 iron, 2 sulfur cluster binding"/>
    <property type="evidence" value="ECO:0007669"/>
    <property type="project" value="UniProtKB-KW"/>
</dbReference>
<gene>
    <name evidence="6" type="ORF">E3U44_10420</name>
</gene>
<dbReference type="Gene3D" id="3.40.5.90">
    <property type="entry name" value="CDGSH iron-sulfur domain, mitoNEET-type"/>
    <property type="match status" value="2"/>
</dbReference>
<keyword evidence="4" id="KW-0411">Iron-sulfur</keyword>